<name>A0A367Q613_9NOSO</name>
<gene>
    <name evidence="1" type="ORF">A6770_32180</name>
</gene>
<evidence type="ECO:0000313" key="1">
    <source>
        <dbReference type="EMBL" id="RCJ19221.1"/>
    </source>
</evidence>
<sequence length="85" mass="9585">MSFLTKCNFLRGVPRGETSHFGKPAVPSAATEKRSFRHGLLFTGGMGEERGTRSNHQRVVRARIEQLLPIKRARNHTLGGMVNYY</sequence>
<proteinExistence type="predicted"/>
<comment type="caution">
    <text evidence="1">The sequence shown here is derived from an EMBL/GenBank/DDBJ whole genome shotgun (WGS) entry which is preliminary data.</text>
</comment>
<dbReference type="EMBL" id="LXQD01000342">
    <property type="protein sequence ID" value="RCJ19221.1"/>
    <property type="molecule type" value="Genomic_DNA"/>
</dbReference>
<organism evidence="1 2">
    <name type="scientific">Nostoc minutum NIES-26</name>
    <dbReference type="NCBI Taxonomy" id="1844469"/>
    <lineage>
        <taxon>Bacteria</taxon>
        <taxon>Bacillati</taxon>
        <taxon>Cyanobacteriota</taxon>
        <taxon>Cyanophyceae</taxon>
        <taxon>Nostocales</taxon>
        <taxon>Nostocaceae</taxon>
        <taxon>Nostoc</taxon>
    </lineage>
</organism>
<accession>A0A367Q613</accession>
<evidence type="ECO:0000313" key="2">
    <source>
        <dbReference type="Proteomes" id="UP000252107"/>
    </source>
</evidence>
<dbReference type="AlphaFoldDB" id="A0A367Q613"/>
<reference evidence="1" key="1">
    <citation type="submission" date="2016-04" db="EMBL/GenBank/DDBJ databases">
        <authorList>
            <person name="Tabuchi Yagui T.R."/>
        </authorList>
    </citation>
    <scope>NUCLEOTIDE SEQUENCE [LARGE SCALE GENOMIC DNA]</scope>
    <source>
        <strain evidence="1">NIES-26</strain>
    </source>
</reference>
<keyword evidence="2" id="KW-1185">Reference proteome</keyword>
<dbReference type="Proteomes" id="UP000252107">
    <property type="component" value="Unassembled WGS sequence"/>
</dbReference>
<protein>
    <submittedName>
        <fullName evidence="1">Uncharacterized protein</fullName>
    </submittedName>
</protein>